<organism evidence="8 9">
    <name type="scientific">Aciditerrimonas ferrireducens</name>
    <dbReference type="NCBI Taxonomy" id="667306"/>
    <lineage>
        <taxon>Bacteria</taxon>
        <taxon>Bacillati</taxon>
        <taxon>Actinomycetota</taxon>
        <taxon>Acidimicrobiia</taxon>
        <taxon>Acidimicrobiales</taxon>
        <taxon>Acidimicrobiaceae</taxon>
        <taxon>Aciditerrimonas</taxon>
    </lineage>
</organism>
<keyword evidence="4 7" id="KW-1133">Transmembrane helix</keyword>
<evidence type="ECO:0000256" key="5">
    <source>
        <dbReference type="ARBA" id="ARBA00023136"/>
    </source>
</evidence>
<feature type="transmembrane region" description="Helical" evidence="7">
    <location>
        <begin position="150"/>
        <end position="172"/>
    </location>
</feature>
<keyword evidence="3 7" id="KW-0812">Transmembrane</keyword>
<feature type="region of interest" description="Disordered" evidence="6">
    <location>
        <begin position="318"/>
        <end position="338"/>
    </location>
</feature>
<dbReference type="RefSeq" id="WP_377790343.1">
    <property type="nucleotide sequence ID" value="NZ_JBHLYQ010000142.1"/>
</dbReference>
<feature type="transmembrane region" description="Helical" evidence="7">
    <location>
        <begin position="47"/>
        <end position="67"/>
    </location>
</feature>
<accession>A0ABV6C4U1</accession>
<evidence type="ECO:0000256" key="2">
    <source>
        <dbReference type="ARBA" id="ARBA00022475"/>
    </source>
</evidence>
<reference evidence="8 9" key="1">
    <citation type="submission" date="2024-09" db="EMBL/GenBank/DDBJ databases">
        <authorList>
            <person name="Sun Q."/>
            <person name="Mori K."/>
        </authorList>
    </citation>
    <scope>NUCLEOTIDE SEQUENCE [LARGE SCALE GENOMIC DNA]</scope>
    <source>
        <strain evidence="8 9">JCM 15389</strain>
    </source>
</reference>
<feature type="compositionally biased region" description="Pro residues" evidence="6">
    <location>
        <begin position="322"/>
        <end position="338"/>
    </location>
</feature>
<keyword evidence="9" id="KW-1185">Reference proteome</keyword>
<evidence type="ECO:0000313" key="8">
    <source>
        <dbReference type="EMBL" id="MFC0082717.1"/>
    </source>
</evidence>
<evidence type="ECO:0000256" key="1">
    <source>
        <dbReference type="ARBA" id="ARBA00004651"/>
    </source>
</evidence>
<evidence type="ECO:0000256" key="3">
    <source>
        <dbReference type="ARBA" id="ARBA00022692"/>
    </source>
</evidence>
<keyword evidence="2" id="KW-1003">Cell membrane</keyword>
<dbReference type="EMBL" id="JBHLYQ010000142">
    <property type="protein sequence ID" value="MFC0082717.1"/>
    <property type="molecule type" value="Genomic_DNA"/>
</dbReference>
<feature type="transmembrane region" description="Helical" evidence="7">
    <location>
        <begin position="178"/>
        <end position="200"/>
    </location>
</feature>
<dbReference type="InterPro" id="IPR017039">
    <property type="entry name" value="Virul_fac_BrkB"/>
</dbReference>
<dbReference type="Proteomes" id="UP001589788">
    <property type="component" value="Unassembled WGS sequence"/>
</dbReference>
<dbReference type="PANTHER" id="PTHR30213">
    <property type="entry name" value="INNER MEMBRANE PROTEIN YHJD"/>
    <property type="match status" value="1"/>
</dbReference>
<evidence type="ECO:0000256" key="7">
    <source>
        <dbReference type="SAM" id="Phobius"/>
    </source>
</evidence>
<feature type="transmembrane region" description="Helical" evidence="7">
    <location>
        <begin position="212"/>
        <end position="235"/>
    </location>
</feature>
<evidence type="ECO:0000256" key="6">
    <source>
        <dbReference type="SAM" id="MobiDB-lite"/>
    </source>
</evidence>
<name>A0ABV6C4U1_9ACTN</name>
<gene>
    <name evidence="8" type="ORF">ACFFRE_11300</name>
</gene>
<comment type="subcellular location">
    <subcellularLocation>
        <location evidence="1">Cell membrane</location>
        <topology evidence="1">Multi-pass membrane protein</topology>
    </subcellularLocation>
</comment>
<evidence type="ECO:0000256" key="4">
    <source>
        <dbReference type="ARBA" id="ARBA00022989"/>
    </source>
</evidence>
<comment type="caution">
    <text evidence="8">The sequence shown here is derived from an EMBL/GenBank/DDBJ whole genome shotgun (WGS) entry which is preliminary data.</text>
</comment>
<dbReference type="PANTHER" id="PTHR30213:SF1">
    <property type="entry name" value="INNER MEMBRANE PROTEIN YHJD"/>
    <property type="match status" value="1"/>
</dbReference>
<feature type="transmembrane region" description="Helical" evidence="7">
    <location>
        <begin position="241"/>
        <end position="261"/>
    </location>
</feature>
<protein>
    <submittedName>
        <fullName evidence="8">YihY/virulence factor BrkB family protein</fullName>
    </submittedName>
</protein>
<proteinExistence type="predicted"/>
<keyword evidence="5 7" id="KW-0472">Membrane</keyword>
<evidence type="ECO:0000313" key="9">
    <source>
        <dbReference type="Proteomes" id="UP001589788"/>
    </source>
</evidence>
<sequence>MNPLERGLRALDRAQQRFPVAAFLFAVNKKYGDDNGGNLATLLTYNAFLALFPLLLVLVTVLGLVAGGSSSITHRILHSALRTFPIIGTDLARNIHALHRNSLPGLVIGVLGLLWGSLGAAQTGQYAMAEIWNVPKLDRPGFLPRLGRSVGLLLALFVFLVVGTGLSGVAAATDRLGVPLRVLGALASLVVDIGLFLVAYRLLTPKGVRTRQLLPGSLIAGVAWAVLQAVGTLVVTRDLRGASAVYGFFAIVLGALAWIYLIMRVVIYAAEANVVLDRHLWPRALVQPPLTPVDRQMLVTYVHQERRRPEVVTSAVVACPPSETPPPTADPSAPEPSS</sequence>
<dbReference type="Pfam" id="PF03631">
    <property type="entry name" value="Virul_fac_BrkB"/>
    <property type="match status" value="1"/>
</dbReference>